<dbReference type="NCBIfam" id="NF004851">
    <property type="entry name" value="PRK06202.1"/>
    <property type="match status" value="1"/>
</dbReference>
<dbReference type="PANTHER" id="PTHR43464">
    <property type="entry name" value="METHYLTRANSFERASE"/>
    <property type="match status" value="1"/>
</dbReference>
<dbReference type="GO" id="GO:0008168">
    <property type="term" value="F:methyltransferase activity"/>
    <property type="evidence" value="ECO:0007669"/>
    <property type="project" value="UniProtKB-KW"/>
</dbReference>
<dbReference type="CDD" id="cd02440">
    <property type="entry name" value="AdoMet_MTases"/>
    <property type="match status" value="1"/>
</dbReference>
<dbReference type="Pfam" id="PF13489">
    <property type="entry name" value="Methyltransf_23"/>
    <property type="match status" value="1"/>
</dbReference>
<dbReference type="Proteomes" id="UP001596306">
    <property type="component" value="Unassembled WGS sequence"/>
</dbReference>
<reference evidence="6" key="1">
    <citation type="journal article" date="2019" name="Int. J. Syst. Evol. Microbiol.">
        <title>The Global Catalogue of Microorganisms (GCM) 10K type strain sequencing project: providing services to taxonomists for standard genome sequencing and annotation.</title>
        <authorList>
            <consortium name="The Broad Institute Genomics Platform"/>
            <consortium name="The Broad Institute Genome Sequencing Center for Infectious Disease"/>
            <person name="Wu L."/>
            <person name="Ma J."/>
        </authorList>
    </citation>
    <scope>NUCLEOTIDE SEQUENCE [LARGE SCALE GENOMIC DNA]</scope>
    <source>
        <strain evidence="6">CCUG 43304</strain>
    </source>
</reference>
<keyword evidence="6" id="KW-1185">Reference proteome</keyword>
<keyword evidence="1 5" id="KW-0489">Methyltransferase</keyword>
<keyword evidence="2" id="KW-0808">Transferase</keyword>
<evidence type="ECO:0000256" key="3">
    <source>
        <dbReference type="ARBA" id="ARBA00022691"/>
    </source>
</evidence>
<comment type="caution">
    <text evidence="5">The sequence shown here is derived from an EMBL/GenBank/DDBJ whole genome shotgun (WGS) entry which is preliminary data.</text>
</comment>
<proteinExistence type="predicted"/>
<sequence length="269" mass="29582">MNALSVLASLRERDADATELMDDPDCDPATLARTYAQFRLVNAAVSGWRSSYRRFIRPQLSNTVPTTLLDIGSGGGDLPRALAAWAARDGLRLEITAIDPDARAHGYATSLPLIPRVDFRRAFSAELVAAGERFDLVTSNHLLHHLMPHEFGALLRDSEQLIADTGARRSHLPRVLHGDITRGAIAYLGFWIATLPFFHGSFIRADGLTSIRRSYTAEELRTVAPDKWRVVPQGPFRQLLIWPANGRSASQGSAGPRPTTARSRGEHDA</sequence>
<dbReference type="EMBL" id="JBHSTP010000004">
    <property type="protein sequence ID" value="MFC6357433.1"/>
    <property type="molecule type" value="Genomic_DNA"/>
</dbReference>
<evidence type="ECO:0000256" key="2">
    <source>
        <dbReference type="ARBA" id="ARBA00022679"/>
    </source>
</evidence>
<evidence type="ECO:0000256" key="1">
    <source>
        <dbReference type="ARBA" id="ARBA00022603"/>
    </source>
</evidence>
<organism evidence="5 6">
    <name type="scientific">Luethyella okanaganae</name>
    <dbReference type="NCBI Taxonomy" id="69372"/>
    <lineage>
        <taxon>Bacteria</taxon>
        <taxon>Bacillati</taxon>
        <taxon>Actinomycetota</taxon>
        <taxon>Actinomycetes</taxon>
        <taxon>Micrococcales</taxon>
        <taxon>Microbacteriaceae</taxon>
        <taxon>Luethyella</taxon>
    </lineage>
</organism>
<dbReference type="SUPFAM" id="SSF53335">
    <property type="entry name" value="S-adenosyl-L-methionine-dependent methyltransferases"/>
    <property type="match status" value="1"/>
</dbReference>
<dbReference type="GO" id="GO:0032259">
    <property type="term" value="P:methylation"/>
    <property type="evidence" value="ECO:0007669"/>
    <property type="project" value="UniProtKB-KW"/>
</dbReference>
<protein>
    <submittedName>
        <fullName evidence="5">Class I SAM-dependent methyltransferase</fullName>
    </submittedName>
</protein>
<name>A0ABW1VH43_9MICO</name>
<dbReference type="PANTHER" id="PTHR43464:SF19">
    <property type="entry name" value="UBIQUINONE BIOSYNTHESIS O-METHYLTRANSFERASE, MITOCHONDRIAL"/>
    <property type="match status" value="1"/>
</dbReference>
<dbReference type="Gene3D" id="3.40.50.150">
    <property type="entry name" value="Vaccinia Virus protein VP39"/>
    <property type="match status" value="1"/>
</dbReference>
<gene>
    <name evidence="5" type="ORF">ACFQB0_15085</name>
</gene>
<dbReference type="RefSeq" id="WP_386733244.1">
    <property type="nucleotide sequence ID" value="NZ_JBHSTP010000004.1"/>
</dbReference>
<evidence type="ECO:0000313" key="6">
    <source>
        <dbReference type="Proteomes" id="UP001596306"/>
    </source>
</evidence>
<accession>A0ABW1VH43</accession>
<feature type="region of interest" description="Disordered" evidence="4">
    <location>
        <begin position="247"/>
        <end position="269"/>
    </location>
</feature>
<evidence type="ECO:0000313" key="5">
    <source>
        <dbReference type="EMBL" id="MFC6357433.1"/>
    </source>
</evidence>
<dbReference type="InterPro" id="IPR029063">
    <property type="entry name" value="SAM-dependent_MTases_sf"/>
</dbReference>
<keyword evidence="3" id="KW-0949">S-adenosyl-L-methionine</keyword>
<evidence type="ECO:0000256" key="4">
    <source>
        <dbReference type="SAM" id="MobiDB-lite"/>
    </source>
</evidence>